<organism evidence="4">
    <name type="scientific">Sesamum angustifolium</name>
    <dbReference type="NCBI Taxonomy" id="2727405"/>
    <lineage>
        <taxon>Eukaryota</taxon>
        <taxon>Viridiplantae</taxon>
        <taxon>Streptophyta</taxon>
        <taxon>Embryophyta</taxon>
        <taxon>Tracheophyta</taxon>
        <taxon>Spermatophyta</taxon>
        <taxon>Magnoliopsida</taxon>
        <taxon>eudicotyledons</taxon>
        <taxon>Gunneridae</taxon>
        <taxon>Pentapetalae</taxon>
        <taxon>asterids</taxon>
        <taxon>lamiids</taxon>
        <taxon>Lamiales</taxon>
        <taxon>Pedaliaceae</taxon>
        <taxon>Sesamum</taxon>
    </lineage>
</organism>
<keyword evidence="2 3" id="KW-0732">Signal</keyword>
<feature type="signal peptide" evidence="3">
    <location>
        <begin position="1"/>
        <end position="31"/>
    </location>
</feature>
<gene>
    <name evidence="4" type="ORF">Sangu_0957700</name>
</gene>
<protein>
    <submittedName>
        <fullName evidence="4">Protein GRIM REAPER</fullName>
    </submittedName>
</protein>
<reference evidence="4" key="1">
    <citation type="submission" date="2020-06" db="EMBL/GenBank/DDBJ databases">
        <authorList>
            <person name="Li T."/>
            <person name="Hu X."/>
            <person name="Zhang T."/>
            <person name="Song X."/>
            <person name="Zhang H."/>
            <person name="Dai N."/>
            <person name="Sheng W."/>
            <person name="Hou X."/>
            <person name="Wei L."/>
        </authorList>
    </citation>
    <scope>NUCLEOTIDE SEQUENCE</scope>
    <source>
        <strain evidence="4">G01</strain>
        <tissue evidence="4">Leaf</tissue>
    </source>
</reference>
<evidence type="ECO:0000256" key="2">
    <source>
        <dbReference type="ARBA" id="ARBA00022729"/>
    </source>
</evidence>
<comment type="similarity">
    <text evidence="1">Belongs to the STIG1 family.</text>
</comment>
<dbReference type="PANTHER" id="PTHR33227:SF6">
    <property type="entry name" value="PROTEIN GRIM REAPER"/>
    <property type="match status" value="1"/>
</dbReference>
<name>A0AAW2PCB3_9LAMI</name>
<dbReference type="PANTHER" id="PTHR33227">
    <property type="entry name" value="STIGMA-SPECIFIC STIG1-LIKE PROTEIN 3"/>
    <property type="match status" value="1"/>
</dbReference>
<feature type="chain" id="PRO_5043452878" evidence="3">
    <location>
        <begin position="32"/>
        <end position="177"/>
    </location>
</feature>
<evidence type="ECO:0000256" key="1">
    <source>
        <dbReference type="ARBA" id="ARBA00006010"/>
    </source>
</evidence>
<comment type="caution">
    <text evidence="4">The sequence shown here is derived from an EMBL/GenBank/DDBJ whole genome shotgun (WGS) entry which is preliminary data.</text>
</comment>
<sequence length="177" mass="19040">MAKTLTMLRLTTTLSVVVLLLLALHSQRASSYEENEDEDEEYVLDSVFSNSTVRRSRFLVSSVKKIKKGTSCDAKTNPYVCNGVSANKGSSLLHCCKKHCRDVLGDRNNCGCAGASAGWGSGAAAEFAPMCCGARPTVGSAIRGALVGLGVSTGTVGMHEMRRTRYKILFFGEMLYL</sequence>
<proteinExistence type="inferred from homology"/>
<reference evidence="4" key="2">
    <citation type="journal article" date="2024" name="Plant">
        <title>Genomic evolution and insights into agronomic trait innovations of Sesamum species.</title>
        <authorList>
            <person name="Miao H."/>
            <person name="Wang L."/>
            <person name="Qu L."/>
            <person name="Liu H."/>
            <person name="Sun Y."/>
            <person name="Le M."/>
            <person name="Wang Q."/>
            <person name="Wei S."/>
            <person name="Zheng Y."/>
            <person name="Lin W."/>
            <person name="Duan Y."/>
            <person name="Cao H."/>
            <person name="Xiong S."/>
            <person name="Wang X."/>
            <person name="Wei L."/>
            <person name="Li C."/>
            <person name="Ma Q."/>
            <person name="Ju M."/>
            <person name="Zhao R."/>
            <person name="Li G."/>
            <person name="Mu C."/>
            <person name="Tian Q."/>
            <person name="Mei H."/>
            <person name="Zhang T."/>
            <person name="Gao T."/>
            <person name="Zhang H."/>
        </authorList>
    </citation>
    <scope>NUCLEOTIDE SEQUENCE</scope>
    <source>
        <strain evidence="4">G01</strain>
    </source>
</reference>
<dbReference type="AlphaFoldDB" id="A0AAW2PCB3"/>
<accession>A0AAW2PCB3</accession>
<evidence type="ECO:0000313" key="4">
    <source>
        <dbReference type="EMBL" id="KAL0353764.1"/>
    </source>
</evidence>
<evidence type="ECO:0000256" key="3">
    <source>
        <dbReference type="SAM" id="SignalP"/>
    </source>
</evidence>
<dbReference type="InterPro" id="IPR006969">
    <property type="entry name" value="Stig-like"/>
</dbReference>
<dbReference type="EMBL" id="JACGWK010000005">
    <property type="protein sequence ID" value="KAL0353764.1"/>
    <property type="molecule type" value="Genomic_DNA"/>
</dbReference>